<gene>
    <name evidence="1" type="ORF">A9Q84_08080</name>
</gene>
<evidence type="ECO:0000313" key="1">
    <source>
        <dbReference type="EMBL" id="OUR96306.1"/>
    </source>
</evidence>
<dbReference type="AlphaFoldDB" id="A0A1Y5F5Y8"/>
<evidence type="ECO:0000313" key="2">
    <source>
        <dbReference type="Proteomes" id="UP000196531"/>
    </source>
</evidence>
<sequence length="129" mass="14883">MNSELLKKIDNSYAAVLWISDKEITRSSLFFDEFNYLTDGLLEKNNSKLNGFFQAQSFKNSLVVGLIHKQADLQATASAESIISLIKEDTAKNILIFHENLEKNLKEKFQKKFSKFNFFEYSATKEITK</sequence>
<proteinExistence type="predicted"/>
<dbReference type="Proteomes" id="UP000196531">
    <property type="component" value="Unassembled WGS sequence"/>
</dbReference>
<comment type="caution">
    <text evidence="1">The sequence shown here is derived from an EMBL/GenBank/DDBJ whole genome shotgun (WGS) entry which is preliminary data.</text>
</comment>
<reference evidence="2" key="1">
    <citation type="journal article" date="2017" name="Proc. Natl. Acad. Sci. U.S.A.">
        <title>Simulation of Deepwater Horizon oil plume reveals substrate specialization within a complex community of hydrocarbon-degraders.</title>
        <authorList>
            <person name="Hu P."/>
            <person name="Dubinsky E.A."/>
            <person name="Probst A.J."/>
            <person name="Wang J."/>
            <person name="Sieber C.M.K."/>
            <person name="Tom L.M."/>
            <person name="Gardinali P."/>
            <person name="Banfield J.F."/>
            <person name="Atlas R.M."/>
            <person name="Andersen G.L."/>
        </authorList>
    </citation>
    <scope>NUCLEOTIDE SEQUENCE [LARGE SCALE GENOMIC DNA]</scope>
</reference>
<name>A0A1Y5F5Y8_9BACT</name>
<organism evidence="1 2">
    <name type="scientific">Halobacteriovorax marinus</name>
    <dbReference type="NCBI Taxonomy" id="97084"/>
    <lineage>
        <taxon>Bacteria</taxon>
        <taxon>Pseudomonadati</taxon>
        <taxon>Bdellovibrionota</taxon>
        <taxon>Bacteriovoracia</taxon>
        <taxon>Bacteriovoracales</taxon>
        <taxon>Halobacteriovoraceae</taxon>
        <taxon>Halobacteriovorax</taxon>
    </lineage>
</organism>
<accession>A0A1Y5F5Y8</accession>
<dbReference type="EMBL" id="MAAO01000006">
    <property type="protein sequence ID" value="OUR96306.1"/>
    <property type="molecule type" value="Genomic_DNA"/>
</dbReference>
<protein>
    <submittedName>
        <fullName evidence="1">Uncharacterized protein</fullName>
    </submittedName>
</protein>